<keyword evidence="3" id="KW-0564">Palmitate</keyword>
<dbReference type="GO" id="GO:0008289">
    <property type="term" value="F:lipid binding"/>
    <property type="evidence" value="ECO:0007669"/>
    <property type="project" value="UniProtKB-UniRule"/>
</dbReference>
<evidence type="ECO:0000256" key="3">
    <source>
        <dbReference type="PIRSR" id="PIRSR036893-52"/>
    </source>
</evidence>
<evidence type="ECO:0000313" key="6">
    <source>
        <dbReference type="Proteomes" id="UP000294832"/>
    </source>
</evidence>
<dbReference type="GO" id="GO:0009279">
    <property type="term" value="C:cell outer membrane"/>
    <property type="evidence" value="ECO:0007669"/>
    <property type="project" value="UniProtKB-SubCell"/>
</dbReference>
<evidence type="ECO:0000259" key="4">
    <source>
        <dbReference type="Pfam" id="PF08212"/>
    </source>
</evidence>
<dbReference type="GO" id="GO:0006950">
    <property type="term" value="P:response to stress"/>
    <property type="evidence" value="ECO:0007669"/>
    <property type="project" value="UniProtKB-ARBA"/>
</dbReference>
<evidence type="ECO:0000256" key="1">
    <source>
        <dbReference type="ARBA" id="ARBA00006889"/>
    </source>
</evidence>
<gene>
    <name evidence="5" type="ORF">EDC91_10265</name>
</gene>
<keyword evidence="6" id="KW-1185">Reference proteome</keyword>
<evidence type="ECO:0000256" key="2">
    <source>
        <dbReference type="PIRNR" id="PIRNR036893"/>
    </source>
</evidence>
<dbReference type="InterPro" id="IPR002446">
    <property type="entry name" value="Lipocalin_bac"/>
</dbReference>
<dbReference type="Proteomes" id="UP000294832">
    <property type="component" value="Unassembled WGS sequence"/>
</dbReference>
<keyword evidence="2" id="KW-0446">Lipid-binding</keyword>
<sequence length="185" mass="20931">MTKRTSLLLLLTPLLIIACTVIDRQIPVVSHFQANAYLGTWYEIARLDHGFERGLTHVQASYREQGDALLVLNQGYDPQTQKWQSANGIAYFIDGRDKGLLRVSFFRPFYGAYQIHALLPSQPQNGQYQNAIIMGPNNSYLWLLSRQRQVSDDVKQTFIEQAAVLGVNPQQLIWVAQTPALTPAE</sequence>
<accession>A0A4R2FMJ8</accession>
<dbReference type="PRINTS" id="PR01171">
    <property type="entry name" value="BCTLIPOCALIN"/>
</dbReference>
<organism evidence="5 6">
    <name type="scientific">Shewanella fodinae</name>
    <dbReference type="NCBI Taxonomy" id="552357"/>
    <lineage>
        <taxon>Bacteria</taxon>
        <taxon>Pseudomonadati</taxon>
        <taxon>Pseudomonadota</taxon>
        <taxon>Gammaproteobacteria</taxon>
        <taxon>Alteromonadales</taxon>
        <taxon>Shewanellaceae</taxon>
        <taxon>Shewanella</taxon>
    </lineage>
</organism>
<dbReference type="InterPro" id="IPR047202">
    <property type="entry name" value="Lipocalin_Blc-like_dom"/>
</dbReference>
<dbReference type="InterPro" id="IPR012674">
    <property type="entry name" value="Calycin"/>
</dbReference>
<keyword evidence="2 3" id="KW-0449">Lipoprotein</keyword>
<feature type="domain" description="Lipocalin/cytosolic fatty-acid binding" evidence="4">
    <location>
        <begin position="35"/>
        <end position="177"/>
    </location>
</feature>
<proteinExistence type="inferred from homology"/>
<dbReference type="SUPFAM" id="SSF50814">
    <property type="entry name" value="Lipocalins"/>
    <property type="match status" value="1"/>
</dbReference>
<feature type="lipid moiety-binding region" description="S-diacylglycerol cysteine" evidence="3">
    <location>
        <position position="19"/>
    </location>
</feature>
<dbReference type="InterPro" id="IPR000566">
    <property type="entry name" value="Lipocln_cytosolic_FA-bd_dom"/>
</dbReference>
<comment type="subunit">
    <text evidence="2">Homodimer.</text>
</comment>
<comment type="subcellular location">
    <subcellularLocation>
        <location evidence="2">Cell outer membrane</location>
    </subcellularLocation>
</comment>
<dbReference type="AlphaFoldDB" id="A0A4R2FMJ8"/>
<dbReference type="OrthoDB" id="9793905at2"/>
<dbReference type="PIRSF" id="PIRSF036893">
    <property type="entry name" value="Lipocalin_ApoD"/>
    <property type="match status" value="1"/>
</dbReference>
<dbReference type="PANTHER" id="PTHR10612:SF34">
    <property type="entry name" value="APOLIPOPROTEIN D"/>
    <property type="match status" value="1"/>
</dbReference>
<comment type="function">
    <text evidence="2">Involved in the storage or transport of lipids necessary for membrane maintenance under stressful conditions. Displays a binding preference for lysophospholipids.</text>
</comment>
<comment type="similarity">
    <text evidence="1 2">Belongs to the calycin superfamily. Lipocalin family.</text>
</comment>
<keyword evidence="2" id="KW-0472">Membrane</keyword>
<dbReference type="PROSITE" id="PS51257">
    <property type="entry name" value="PROKAR_LIPOPROTEIN"/>
    <property type="match status" value="1"/>
</dbReference>
<dbReference type="EMBL" id="SLWF01000002">
    <property type="protein sequence ID" value="TCN90153.1"/>
    <property type="molecule type" value="Genomic_DNA"/>
</dbReference>
<dbReference type="Gene3D" id="2.40.128.20">
    <property type="match status" value="1"/>
</dbReference>
<dbReference type="InterPro" id="IPR022271">
    <property type="entry name" value="Lipocalin_ApoD"/>
</dbReference>
<dbReference type="RefSeq" id="WP_133037583.1">
    <property type="nucleotide sequence ID" value="NZ_SLWF01000002.1"/>
</dbReference>
<comment type="caution">
    <text evidence="5">The sequence shown here is derived from an EMBL/GenBank/DDBJ whole genome shotgun (WGS) entry which is preliminary data.</text>
</comment>
<protein>
    <recommendedName>
        <fullName evidence="2">Outer membrane lipoprotein Blc</fullName>
    </recommendedName>
</protein>
<name>A0A4R2FMJ8_9GAMM</name>
<dbReference type="CDD" id="cd19438">
    <property type="entry name" value="lipocalin_Blc-like"/>
    <property type="match status" value="1"/>
</dbReference>
<dbReference type="Pfam" id="PF08212">
    <property type="entry name" value="Lipocalin_2"/>
    <property type="match status" value="1"/>
</dbReference>
<keyword evidence="2" id="KW-0998">Cell outer membrane</keyword>
<reference evidence="5 6" key="1">
    <citation type="submission" date="2019-03" db="EMBL/GenBank/DDBJ databases">
        <title>Freshwater and sediment microbial communities from various areas in North America, analyzing microbe dynamics in response to fracking.</title>
        <authorList>
            <person name="Lamendella R."/>
        </authorList>
    </citation>
    <scope>NUCLEOTIDE SEQUENCE [LARGE SCALE GENOMIC DNA]</scope>
    <source>
        <strain evidence="5 6">74A</strain>
    </source>
</reference>
<evidence type="ECO:0000313" key="5">
    <source>
        <dbReference type="EMBL" id="TCN90153.1"/>
    </source>
</evidence>
<dbReference type="PANTHER" id="PTHR10612">
    <property type="entry name" value="APOLIPOPROTEIN D"/>
    <property type="match status" value="1"/>
</dbReference>